<keyword evidence="1" id="KW-0812">Transmembrane</keyword>
<evidence type="ECO:0000313" key="2">
    <source>
        <dbReference type="EMBL" id="ADC46260.1"/>
    </source>
</evidence>
<reference evidence="2 3" key="1">
    <citation type="journal article" date="2010" name="PLoS ONE">
        <title>The genome sequence of the rumen methanogen Methanobrevibacter ruminantium reveals new possibilities for controlling ruminant methane emissions.</title>
        <authorList>
            <person name="Leahy S.C."/>
            <person name="Kelly W.J."/>
            <person name="Altermann E."/>
            <person name="Ronimus R.S."/>
            <person name="Yeoman C.J."/>
            <person name="Pacheco D.M."/>
            <person name="Li D."/>
            <person name="Kong Z."/>
            <person name="McTavish S."/>
            <person name="Sang C."/>
            <person name="Lambie S.C."/>
            <person name="Janssen P.H."/>
            <person name="Dey D."/>
            <person name="Attwood G.T."/>
        </authorList>
    </citation>
    <scope>NUCLEOTIDE SEQUENCE [LARGE SCALE GENOMIC DNA]</scope>
    <source>
        <strain evidence="3">ATCC 35063 / DSM 1093 / JCM 13430 / OCM 146 / M1</strain>
    </source>
</reference>
<dbReference type="HOGENOM" id="CLU_1140576_0_0_2"/>
<gene>
    <name evidence="2" type="ordered locus">mru_0409</name>
</gene>
<evidence type="ECO:0000256" key="1">
    <source>
        <dbReference type="SAM" id="Phobius"/>
    </source>
</evidence>
<sequence>MIKNHLILYFFISYLFLVHFFTYLTISIPIIFYHFHFLSLFVHDFSINLHIYPYFQNIKFIKDKNIPIIIKIGDYMDKKMTVLLVALFCLLCVGSYLIFEPARHISYHEVNLTDTCVAKVPVTDKVSSYTDNLNIHYYSDYENDLNITSFYDVAPESSSQGHLRMDNLKKEVLGTEKGSAGNLTYYKNNNAGTYTMYVEDRMSHNYILLSAKDLTIFTNVYSSLEARIVVNETDIDSLDSSYA</sequence>
<feature type="transmembrane region" description="Helical" evidence="1">
    <location>
        <begin position="7"/>
        <end position="26"/>
    </location>
</feature>
<feature type="transmembrane region" description="Helical" evidence="1">
    <location>
        <begin position="32"/>
        <end position="55"/>
    </location>
</feature>
<dbReference type="EMBL" id="CP001719">
    <property type="protein sequence ID" value="ADC46260.1"/>
    <property type="molecule type" value="Genomic_DNA"/>
</dbReference>
<organism evidence="2 3">
    <name type="scientific">Methanobrevibacter ruminantium (strain ATCC 35063 / DSM 1093 / JCM 13430 / OCM 146 / M1)</name>
    <name type="common">Methanobacterium ruminantium</name>
    <dbReference type="NCBI Taxonomy" id="634498"/>
    <lineage>
        <taxon>Archaea</taxon>
        <taxon>Methanobacteriati</taxon>
        <taxon>Methanobacteriota</taxon>
        <taxon>Methanomada group</taxon>
        <taxon>Methanobacteria</taxon>
        <taxon>Methanobacteriales</taxon>
        <taxon>Methanobacteriaceae</taxon>
        <taxon>Methanobrevibacter</taxon>
    </lineage>
</organism>
<protein>
    <submittedName>
        <fullName evidence="2">Uncharacterized protein</fullName>
    </submittedName>
</protein>
<name>D3E0L4_METRM</name>
<dbReference type="Proteomes" id="UP000008680">
    <property type="component" value="Chromosome"/>
</dbReference>
<evidence type="ECO:0000313" key="3">
    <source>
        <dbReference type="Proteomes" id="UP000008680"/>
    </source>
</evidence>
<dbReference type="PATRIC" id="fig|634498.28.peg.411"/>
<keyword evidence="1" id="KW-1133">Transmembrane helix</keyword>
<dbReference type="STRING" id="634498.mru_0409"/>
<dbReference type="KEGG" id="mru:mru_0409"/>
<dbReference type="AlphaFoldDB" id="D3E0L4"/>
<keyword evidence="3" id="KW-1185">Reference proteome</keyword>
<accession>D3E0L4</accession>
<keyword evidence="1" id="KW-0472">Membrane</keyword>
<proteinExistence type="predicted"/>
<feature type="transmembrane region" description="Helical" evidence="1">
    <location>
        <begin position="80"/>
        <end position="99"/>
    </location>
</feature>